<evidence type="ECO:0000313" key="2">
    <source>
        <dbReference type="EMBL" id="OAT08121.1"/>
    </source>
</evidence>
<feature type="non-terminal residue" evidence="2">
    <location>
        <position position="238"/>
    </location>
</feature>
<protein>
    <submittedName>
        <fullName evidence="2">Uncharacterized protein</fullName>
    </submittedName>
</protein>
<feature type="transmembrane region" description="Helical" evidence="1">
    <location>
        <begin position="30"/>
        <end position="49"/>
    </location>
</feature>
<keyword evidence="1" id="KW-0812">Transmembrane</keyword>
<organism evidence="2 3">
    <name type="scientific">Blastomyces gilchristii (strain SLH14081)</name>
    <name type="common">Blastomyces dermatitidis</name>
    <dbReference type="NCBI Taxonomy" id="559298"/>
    <lineage>
        <taxon>Eukaryota</taxon>
        <taxon>Fungi</taxon>
        <taxon>Dikarya</taxon>
        <taxon>Ascomycota</taxon>
        <taxon>Pezizomycotina</taxon>
        <taxon>Eurotiomycetes</taxon>
        <taxon>Eurotiomycetidae</taxon>
        <taxon>Onygenales</taxon>
        <taxon>Ajellomycetaceae</taxon>
        <taxon>Blastomyces</taxon>
    </lineage>
</organism>
<keyword evidence="3" id="KW-1185">Reference proteome</keyword>
<name>A0A179UM81_BLAGS</name>
<feature type="non-terminal residue" evidence="2">
    <location>
        <position position="1"/>
    </location>
</feature>
<reference evidence="3" key="1">
    <citation type="journal article" date="2015" name="PLoS Genet.">
        <title>The dynamic genome and transcriptome of the human fungal pathogen Blastomyces and close relative Emmonsia.</title>
        <authorList>
            <person name="Munoz J.F."/>
            <person name="Gauthier G.M."/>
            <person name="Desjardins C.A."/>
            <person name="Gallo J.E."/>
            <person name="Holder J."/>
            <person name="Sullivan T.D."/>
            <person name="Marty A.J."/>
            <person name="Carmen J.C."/>
            <person name="Chen Z."/>
            <person name="Ding L."/>
            <person name="Gujja S."/>
            <person name="Magrini V."/>
            <person name="Misas E."/>
            <person name="Mitreva M."/>
            <person name="Priest M."/>
            <person name="Saif S."/>
            <person name="Whiston E.A."/>
            <person name="Young S."/>
            <person name="Zeng Q."/>
            <person name="Goldman W.E."/>
            <person name="Mardis E.R."/>
            <person name="Taylor J.W."/>
            <person name="McEwen J.G."/>
            <person name="Clay O.K."/>
            <person name="Klein B.S."/>
            <person name="Cuomo C.A."/>
        </authorList>
    </citation>
    <scope>NUCLEOTIDE SEQUENCE [LARGE SCALE GENOMIC DNA]</scope>
    <source>
        <strain evidence="3">SLH14081</strain>
    </source>
</reference>
<proteinExistence type="predicted"/>
<dbReference type="VEuPathDB" id="FungiDB:BDBG_16964"/>
<keyword evidence="1" id="KW-1133">Transmembrane helix</keyword>
<dbReference type="RefSeq" id="XP_031578133.1">
    <property type="nucleotide sequence ID" value="XM_031724801.1"/>
</dbReference>
<dbReference type="EMBL" id="GG657454">
    <property type="protein sequence ID" value="OAT08121.1"/>
    <property type="molecule type" value="Genomic_DNA"/>
</dbReference>
<keyword evidence="1" id="KW-0472">Membrane</keyword>
<gene>
    <name evidence="2" type="ORF">BDBG_16964</name>
</gene>
<sequence length="238" mass="27855">CSQLCDLFLIQLVFCVHSYKETFTILHHSFTNFSHSSIIFFIIIIIKYYHSIQDFCFFFCSASSIHLSITLYTFLVMTSCSHNKHHCSAHTRQFISKSSYVDRSASADDHDLNVELLIENLKNAIMKELLIITSLFNSVKIFNIIEISTLMNFFRIIDLYQSVSVYSQNTDIILIIQIKDICVFRNKNTDIVFFYTHRCETYTSYLRYYYENELFTCCVLLSAFLCVSLSLSEKPCMC</sequence>
<evidence type="ECO:0000313" key="3">
    <source>
        <dbReference type="Proteomes" id="UP000002038"/>
    </source>
</evidence>
<dbReference type="Proteomes" id="UP000002038">
    <property type="component" value="Unassembled WGS sequence"/>
</dbReference>
<dbReference type="KEGG" id="bgh:BDBG_16964"/>
<accession>A0A179UM81</accession>
<evidence type="ECO:0000256" key="1">
    <source>
        <dbReference type="SAM" id="Phobius"/>
    </source>
</evidence>
<dbReference type="GeneID" id="42528888"/>
<dbReference type="AlphaFoldDB" id="A0A179UM81"/>
<feature type="transmembrane region" description="Helical" evidence="1">
    <location>
        <begin position="56"/>
        <end position="77"/>
    </location>
</feature>